<dbReference type="InterPro" id="IPR036926">
    <property type="entry name" value="Thymidate_synth/dCMP_Mease_sf"/>
</dbReference>
<dbReference type="PANTHER" id="PTHR11548:SF1">
    <property type="entry name" value="THYMIDYLATE SYNTHASE 1"/>
    <property type="match status" value="1"/>
</dbReference>
<keyword evidence="2" id="KW-0489">Methyltransferase</keyword>
<organism evidence="6 7">
    <name type="scientific">Solirubrobacter pauli</name>
    <dbReference type="NCBI Taxonomy" id="166793"/>
    <lineage>
        <taxon>Bacteria</taxon>
        <taxon>Bacillati</taxon>
        <taxon>Actinomycetota</taxon>
        <taxon>Thermoleophilia</taxon>
        <taxon>Solirubrobacterales</taxon>
        <taxon>Solirubrobacteraceae</taxon>
        <taxon>Solirubrobacter</taxon>
    </lineage>
</organism>
<protein>
    <recommendedName>
        <fullName evidence="1 4">Thymidylate synthase</fullName>
        <ecNumber evidence="1 4">2.1.1.45</ecNumber>
    </recommendedName>
</protein>
<evidence type="ECO:0000313" key="7">
    <source>
        <dbReference type="Proteomes" id="UP000278962"/>
    </source>
</evidence>
<dbReference type="GO" id="GO:0006231">
    <property type="term" value="P:dTMP biosynthetic process"/>
    <property type="evidence" value="ECO:0007669"/>
    <property type="project" value="InterPro"/>
</dbReference>
<dbReference type="InterPro" id="IPR045097">
    <property type="entry name" value="Thymidate_synth/dCMP_Mease"/>
</dbReference>
<evidence type="ECO:0000256" key="4">
    <source>
        <dbReference type="NCBIfam" id="TIGR03284"/>
    </source>
</evidence>
<dbReference type="SUPFAM" id="SSF55831">
    <property type="entry name" value="Thymidylate synthase/dCMP hydroxymethylase"/>
    <property type="match status" value="1"/>
</dbReference>
<dbReference type="NCBIfam" id="TIGR03284">
    <property type="entry name" value="thym_sym"/>
    <property type="match status" value="1"/>
</dbReference>
<dbReference type="Pfam" id="PF00303">
    <property type="entry name" value="Thymidylat_synt"/>
    <property type="match status" value="1"/>
</dbReference>
<evidence type="ECO:0000256" key="1">
    <source>
        <dbReference type="ARBA" id="ARBA00011947"/>
    </source>
</evidence>
<sequence>MPNYLPFSEREPSHEYRDMLREIRDHGVRVETKQGVEALAVAGHAMRFPMRNGAAVITERSIGNFASKAIGELCAFINGARTLEELAAFGCDWWGPWATEKKSGSRGLRAGDLGPGSYGHAFHNFTTNLDDEADEGFDQLPHLIKKLQDLPLDRTAVMSPWIPQANHREQGVKSRNTIAPCHGWIHALVFGDKLHLIHNQRSGDTPIGVPSNMVQYNALGLMIEQLTGFELVEYVHWIQYAHIYVNQLDAVEEMLAREPRPLPTLRLTEAGRRITDIHDFRGEHFELVDYEPHPAIPGIPVTT</sequence>
<dbReference type="Proteomes" id="UP000278962">
    <property type="component" value="Unassembled WGS sequence"/>
</dbReference>
<dbReference type="InterPro" id="IPR023451">
    <property type="entry name" value="Thymidate_synth/dCMP_Mease_dom"/>
</dbReference>
<keyword evidence="7" id="KW-1185">Reference proteome</keyword>
<evidence type="ECO:0000256" key="3">
    <source>
        <dbReference type="ARBA" id="ARBA00022679"/>
    </source>
</evidence>
<dbReference type="OrthoDB" id="9774633at2"/>
<dbReference type="PRINTS" id="PR00108">
    <property type="entry name" value="THYMDSNTHASE"/>
</dbReference>
<proteinExistence type="predicted"/>
<name>A0A660LBZ2_9ACTN</name>
<gene>
    <name evidence="6" type="ORF">C8N24_0364</name>
</gene>
<reference evidence="6 7" key="1">
    <citation type="submission" date="2018-10" db="EMBL/GenBank/DDBJ databases">
        <title>Genomic Encyclopedia of Archaeal and Bacterial Type Strains, Phase II (KMG-II): from individual species to whole genera.</title>
        <authorList>
            <person name="Goeker M."/>
        </authorList>
    </citation>
    <scope>NUCLEOTIDE SEQUENCE [LARGE SCALE GENOMIC DNA]</scope>
    <source>
        <strain evidence="6 7">DSM 14954</strain>
    </source>
</reference>
<feature type="domain" description="Thymidylate synthase/dCMP hydroxymethylase" evidence="5">
    <location>
        <begin position="15"/>
        <end position="297"/>
    </location>
</feature>
<evidence type="ECO:0000313" key="6">
    <source>
        <dbReference type="EMBL" id="RKQ90554.1"/>
    </source>
</evidence>
<dbReference type="AlphaFoldDB" id="A0A660LBZ2"/>
<dbReference type="EC" id="2.1.1.45" evidence="1 4"/>
<dbReference type="EMBL" id="RBIL01000001">
    <property type="protein sequence ID" value="RKQ90554.1"/>
    <property type="molecule type" value="Genomic_DNA"/>
</dbReference>
<keyword evidence="3" id="KW-0808">Transferase</keyword>
<dbReference type="GO" id="GO:0005829">
    <property type="term" value="C:cytosol"/>
    <property type="evidence" value="ECO:0007669"/>
    <property type="project" value="TreeGrafter"/>
</dbReference>
<dbReference type="InterPro" id="IPR000398">
    <property type="entry name" value="Thymidylate_synthase"/>
</dbReference>
<evidence type="ECO:0000259" key="5">
    <source>
        <dbReference type="Pfam" id="PF00303"/>
    </source>
</evidence>
<dbReference type="GO" id="GO:0004799">
    <property type="term" value="F:thymidylate synthase activity"/>
    <property type="evidence" value="ECO:0007669"/>
    <property type="project" value="UniProtKB-UniRule"/>
</dbReference>
<dbReference type="RefSeq" id="WP_121247370.1">
    <property type="nucleotide sequence ID" value="NZ_RBIL01000001.1"/>
</dbReference>
<accession>A0A660LBZ2</accession>
<evidence type="ECO:0000256" key="2">
    <source>
        <dbReference type="ARBA" id="ARBA00022603"/>
    </source>
</evidence>
<comment type="caution">
    <text evidence="6">The sequence shown here is derived from an EMBL/GenBank/DDBJ whole genome shotgun (WGS) entry which is preliminary data.</text>
</comment>
<dbReference type="PANTHER" id="PTHR11548">
    <property type="entry name" value="THYMIDYLATE SYNTHASE 1"/>
    <property type="match status" value="1"/>
</dbReference>
<dbReference type="Gene3D" id="3.30.572.10">
    <property type="entry name" value="Thymidylate synthase/dCMP hydroxymethylase domain"/>
    <property type="match status" value="1"/>
</dbReference>
<dbReference type="GO" id="GO:0032259">
    <property type="term" value="P:methylation"/>
    <property type="evidence" value="ECO:0007669"/>
    <property type="project" value="UniProtKB-KW"/>
</dbReference>